<feature type="compositionally biased region" description="Basic residues" evidence="1">
    <location>
        <begin position="46"/>
        <end position="56"/>
    </location>
</feature>
<evidence type="ECO:0000313" key="3">
    <source>
        <dbReference type="Proteomes" id="UP000201129"/>
    </source>
</evidence>
<sequence>MMTIKEAEERAKEALDLLLKIGSKMMEENEKYIQENKIPDGPLVGKLRRGKHNESL</sequence>
<keyword evidence="3" id="KW-1185">Reference proteome</keyword>
<name>D7RM33_9CAUD</name>
<proteinExistence type="predicted"/>
<reference evidence="2 3" key="2">
    <citation type="journal article" date="2011" name="Virol. J.">
        <title>Sequence characteristics of T4-like bacteriophage IME08 benome termini revealed by high throughput sequencing.</title>
        <authorList>
            <person name="Jiang X."/>
            <person name="Jiang H."/>
            <person name="Li C."/>
            <person name="Wang S."/>
            <person name="Mi Z."/>
            <person name="An X."/>
            <person name="Chen J."/>
            <person name="Tong Y."/>
        </authorList>
    </citation>
    <scope>NUCLEOTIDE SEQUENCE [LARGE SCALE GENOMIC DNA]</scope>
</reference>
<dbReference type="KEGG" id="vg:9384370"/>
<protein>
    <submittedName>
        <fullName evidence="2">Uncharacterized protein modA.4</fullName>
    </submittedName>
</protein>
<evidence type="ECO:0000256" key="1">
    <source>
        <dbReference type="SAM" id="MobiDB-lite"/>
    </source>
</evidence>
<accession>D7RM33</accession>
<dbReference type="EMBL" id="HM071924">
    <property type="protein sequence ID" value="ADI55349.1"/>
    <property type="molecule type" value="Genomic_DNA"/>
</dbReference>
<evidence type="ECO:0000313" key="2">
    <source>
        <dbReference type="EMBL" id="ADI55349.1"/>
    </source>
</evidence>
<dbReference type="Proteomes" id="UP000201129">
    <property type="component" value="Segment"/>
</dbReference>
<feature type="region of interest" description="Disordered" evidence="1">
    <location>
        <begin position="37"/>
        <end position="56"/>
    </location>
</feature>
<gene>
    <name evidence="2" type="primary">modA.4</name>
</gene>
<reference evidence="2 3" key="1">
    <citation type="journal article" date="2011" name="Arch. Virol.">
        <title>The complete genome sequence of a novel T4-like bacteriophage, IME08.</title>
        <authorList>
            <person name="Jiang H."/>
            <person name="Jiang X."/>
            <person name="Wang S."/>
            <person name="Li C."/>
            <person name="Chen B."/>
            <person name="An X."/>
            <person name="Mi Z."/>
            <person name="Chen J."/>
            <person name="Tong Y."/>
        </authorList>
    </citation>
    <scope>NUCLEOTIDE SEQUENCE [LARGE SCALE GENOMIC DNA]</scope>
</reference>
<dbReference type="OrthoDB" id="27526at10239"/>
<dbReference type="RefSeq" id="YP_003734170.1">
    <property type="nucleotide sequence ID" value="NC_014260.1"/>
</dbReference>
<dbReference type="GeneID" id="9384370"/>
<organism evidence="2 3">
    <name type="scientific">Escherichia phage IME08</name>
    <dbReference type="NCBI Taxonomy" id="698728"/>
    <lineage>
        <taxon>Viruses</taxon>
        <taxon>Duplodnaviria</taxon>
        <taxon>Heunggongvirae</taxon>
        <taxon>Uroviricota</taxon>
        <taxon>Caudoviricetes</taxon>
        <taxon>Pantevenvirales</taxon>
        <taxon>Straboviridae</taxon>
        <taxon>Tevenvirinae</taxon>
        <taxon>Dhakavirus</taxon>
        <taxon>Dhakavirus ime08</taxon>
    </lineage>
</organism>